<evidence type="ECO:0000313" key="3">
    <source>
        <dbReference type="Proteomes" id="UP001437256"/>
    </source>
</evidence>
<name>A0ABR2ZF85_9AGAR</name>
<feature type="compositionally biased region" description="Low complexity" evidence="1">
    <location>
        <begin position="246"/>
        <end position="260"/>
    </location>
</feature>
<comment type="caution">
    <text evidence="2">The sequence shown here is derived from an EMBL/GenBank/DDBJ whole genome shotgun (WGS) entry which is preliminary data.</text>
</comment>
<keyword evidence="3" id="KW-1185">Reference proteome</keyword>
<feature type="region of interest" description="Disordered" evidence="1">
    <location>
        <begin position="62"/>
        <end position="86"/>
    </location>
</feature>
<gene>
    <name evidence="2" type="ORF">AAF712_012925</name>
</gene>
<evidence type="ECO:0000256" key="1">
    <source>
        <dbReference type="SAM" id="MobiDB-lite"/>
    </source>
</evidence>
<evidence type="ECO:0000313" key="2">
    <source>
        <dbReference type="EMBL" id="KAL0060302.1"/>
    </source>
</evidence>
<feature type="compositionally biased region" description="Basic and acidic residues" evidence="1">
    <location>
        <begin position="30"/>
        <end position="40"/>
    </location>
</feature>
<accession>A0ABR2ZF85</accession>
<feature type="compositionally biased region" description="Basic and acidic residues" evidence="1">
    <location>
        <begin position="67"/>
        <end position="76"/>
    </location>
</feature>
<feature type="compositionally biased region" description="Acidic residues" evidence="1">
    <location>
        <begin position="77"/>
        <end position="86"/>
    </location>
</feature>
<reference evidence="2 3" key="1">
    <citation type="submission" date="2024-05" db="EMBL/GenBank/DDBJ databases">
        <title>A draft genome resource for the thread blight pathogen Marasmius tenuissimus strain MS-2.</title>
        <authorList>
            <person name="Yulfo-Soto G.E."/>
            <person name="Baruah I.K."/>
            <person name="Amoako-Attah I."/>
            <person name="Bukari Y."/>
            <person name="Meinhardt L.W."/>
            <person name="Bailey B.A."/>
            <person name="Cohen S.P."/>
        </authorList>
    </citation>
    <scope>NUCLEOTIDE SEQUENCE [LARGE SCALE GENOMIC DNA]</scope>
    <source>
        <strain evidence="2 3">MS-2</strain>
    </source>
</reference>
<evidence type="ECO:0008006" key="4">
    <source>
        <dbReference type="Google" id="ProtNLM"/>
    </source>
</evidence>
<feature type="region of interest" description="Disordered" evidence="1">
    <location>
        <begin position="199"/>
        <end position="260"/>
    </location>
</feature>
<organism evidence="2 3">
    <name type="scientific">Marasmius tenuissimus</name>
    <dbReference type="NCBI Taxonomy" id="585030"/>
    <lineage>
        <taxon>Eukaryota</taxon>
        <taxon>Fungi</taxon>
        <taxon>Dikarya</taxon>
        <taxon>Basidiomycota</taxon>
        <taxon>Agaricomycotina</taxon>
        <taxon>Agaricomycetes</taxon>
        <taxon>Agaricomycetidae</taxon>
        <taxon>Agaricales</taxon>
        <taxon>Marasmiineae</taxon>
        <taxon>Marasmiaceae</taxon>
        <taxon>Marasmius</taxon>
    </lineage>
</organism>
<sequence length="474" mass="52288">MEYATRNSRRINPNAVDEVVPNTGGGKAKASREERQKETDECTSSAVRKSVEGAGELWAFLEMGDESEVKHDTKGETEDEDEWDPNDLVDKLARKQLFSRLFNNPHAGLDASKWKQRNKKKRCERCSTRDLPCTSKVQGRKLVCGECSRTRERKCSRLDEFRKESIMEKMGLDEVLWEELMKEYVANKGRKATHSRKEMGYRVGEAEERETEERDELDSDDEPRFIVTSINGSGTGHRKRRRAVTDDGGVPSSSASDVPAAKKVKVEVVLNKTNGRGKRGTHKPAHANDLGSSRITNGQHYVATGKAGFGLPAMIHGLPDVMTSISTSPQPLAAEFALPDLIETSPTPPPEASLGTDPPRLPAAHLKAFAPETSANISASTSEPKNTVPIPPYRSIWQTQNITGTPGAPQPPPSRRLIPPELSLRVLKRALEDISSDLRYRRIDEQSAMVKFDDVADRIGRRAALCTGPGADGA</sequence>
<protein>
    <recommendedName>
        <fullName evidence="4">Zn(2)-C6 fungal-type domain-containing protein</fullName>
    </recommendedName>
</protein>
<proteinExistence type="predicted"/>
<feature type="compositionally biased region" description="Basic residues" evidence="1">
    <location>
        <begin position="275"/>
        <end position="285"/>
    </location>
</feature>
<feature type="compositionally biased region" description="Acidic residues" evidence="1">
    <location>
        <begin position="207"/>
        <end position="221"/>
    </location>
</feature>
<feature type="region of interest" description="Disordered" evidence="1">
    <location>
        <begin position="274"/>
        <end position="293"/>
    </location>
</feature>
<dbReference type="Proteomes" id="UP001437256">
    <property type="component" value="Unassembled WGS sequence"/>
</dbReference>
<feature type="region of interest" description="Disordered" evidence="1">
    <location>
        <begin position="1"/>
        <end position="47"/>
    </location>
</feature>
<dbReference type="EMBL" id="JBBXMP010000182">
    <property type="protein sequence ID" value="KAL0060302.1"/>
    <property type="molecule type" value="Genomic_DNA"/>
</dbReference>